<dbReference type="Pfam" id="PF23943">
    <property type="entry name" value="PUS7L_N"/>
    <property type="match status" value="1"/>
</dbReference>
<feature type="region of interest" description="Disordered" evidence="3">
    <location>
        <begin position="744"/>
        <end position="779"/>
    </location>
</feature>
<evidence type="ECO:0000256" key="2">
    <source>
        <dbReference type="ARBA" id="ARBA00023235"/>
    </source>
</evidence>
<proteinExistence type="inferred from homology"/>
<dbReference type="AlphaFoldDB" id="R0IKT1"/>
<feature type="region of interest" description="Disordered" evidence="3">
    <location>
        <begin position="260"/>
        <end position="291"/>
    </location>
</feature>
<dbReference type="GO" id="GO:0009982">
    <property type="term" value="F:pseudouridine synthase activity"/>
    <property type="evidence" value="ECO:0007669"/>
    <property type="project" value="InterPro"/>
</dbReference>
<dbReference type="GO" id="GO:0003723">
    <property type="term" value="F:RNA binding"/>
    <property type="evidence" value="ECO:0007669"/>
    <property type="project" value="InterPro"/>
</dbReference>
<dbReference type="InterPro" id="IPR011760">
    <property type="entry name" value="PsdUridine_synth_TruD_insert"/>
</dbReference>
<reference evidence="5 6" key="1">
    <citation type="journal article" date="2012" name="PLoS Pathog.">
        <title>Diverse lifestyles and strategies of plant pathogenesis encoded in the genomes of eighteen Dothideomycetes fungi.</title>
        <authorList>
            <person name="Ohm R.A."/>
            <person name="Feau N."/>
            <person name="Henrissat B."/>
            <person name="Schoch C.L."/>
            <person name="Horwitz B.A."/>
            <person name="Barry K.W."/>
            <person name="Condon B.J."/>
            <person name="Copeland A.C."/>
            <person name="Dhillon B."/>
            <person name="Glaser F."/>
            <person name="Hesse C.N."/>
            <person name="Kosti I."/>
            <person name="LaButti K."/>
            <person name="Lindquist E.A."/>
            <person name="Lucas S."/>
            <person name="Salamov A.A."/>
            <person name="Bradshaw R.E."/>
            <person name="Ciuffetti L."/>
            <person name="Hamelin R.C."/>
            <person name="Kema G.H.J."/>
            <person name="Lawrence C."/>
            <person name="Scott J.A."/>
            <person name="Spatafora J.W."/>
            <person name="Turgeon B.G."/>
            <person name="de Wit P.J.G.M."/>
            <person name="Zhong S."/>
            <person name="Goodwin S.B."/>
            <person name="Grigoriev I.V."/>
        </authorList>
    </citation>
    <scope>NUCLEOTIDE SEQUENCE [LARGE SCALE GENOMIC DNA]</scope>
    <source>
        <strain evidence="6">28A</strain>
    </source>
</reference>
<dbReference type="PIRSF" id="PIRSF037016">
    <property type="entry name" value="Pseudouridin_synth_euk_prd"/>
    <property type="match status" value="1"/>
</dbReference>
<keyword evidence="2" id="KW-0413">Isomerase</keyword>
<dbReference type="NCBIfam" id="TIGR00094">
    <property type="entry name" value="tRNA_TruD_broad"/>
    <property type="match status" value="1"/>
</dbReference>
<evidence type="ECO:0000313" key="6">
    <source>
        <dbReference type="Proteomes" id="UP000016935"/>
    </source>
</evidence>
<dbReference type="InterPro" id="IPR056963">
    <property type="entry name" value="PUS7L_N"/>
</dbReference>
<organism evidence="5 6">
    <name type="scientific">Exserohilum turcicum (strain 28A)</name>
    <name type="common">Northern leaf blight fungus</name>
    <name type="synonym">Setosphaeria turcica</name>
    <dbReference type="NCBI Taxonomy" id="671987"/>
    <lineage>
        <taxon>Eukaryota</taxon>
        <taxon>Fungi</taxon>
        <taxon>Dikarya</taxon>
        <taxon>Ascomycota</taxon>
        <taxon>Pezizomycotina</taxon>
        <taxon>Dothideomycetes</taxon>
        <taxon>Pleosporomycetidae</taxon>
        <taxon>Pleosporales</taxon>
        <taxon>Pleosporineae</taxon>
        <taxon>Pleosporaceae</taxon>
        <taxon>Exserohilum</taxon>
    </lineage>
</organism>
<dbReference type="OrthoDB" id="447290at2759"/>
<dbReference type="eggNOG" id="KOG2339">
    <property type="taxonomic scope" value="Eukaryota"/>
</dbReference>
<dbReference type="GO" id="GO:0001522">
    <property type="term" value="P:pseudouridine synthesis"/>
    <property type="evidence" value="ECO:0007669"/>
    <property type="project" value="InterPro"/>
</dbReference>
<dbReference type="InterPro" id="IPR042214">
    <property type="entry name" value="TruD_catalytic"/>
</dbReference>
<dbReference type="EMBL" id="KB908703">
    <property type="protein sequence ID" value="EOA85471.1"/>
    <property type="molecule type" value="Genomic_DNA"/>
</dbReference>
<dbReference type="InterPro" id="IPR020103">
    <property type="entry name" value="PsdUridine_synth_cat_dom_sf"/>
</dbReference>
<feature type="compositionally biased region" description="Basic and acidic residues" evidence="3">
    <location>
        <begin position="278"/>
        <end position="291"/>
    </location>
</feature>
<feature type="compositionally biased region" description="Basic and acidic residues" evidence="3">
    <location>
        <begin position="7"/>
        <end position="19"/>
    </location>
</feature>
<evidence type="ECO:0000256" key="3">
    <source>
        <dbReference type="SAM" id="MobiDB-lite"/>
    </source>
</evidence>
<dbReference type="RefSeq" id="XP_008027847.1">
    <property type="nucleotide sequence ID" value="XM_008029656.1"/>
</dbReference>
<protein>
    <recommendedName>
        <fullName evidence="4">TRUD domain-containing protein</fullName>
    </recommendedName>
</protein>
<dbReference type="CDD" id="cd02576">
    <property type="entry name" value="PseudoU_synth_ScPUS7"/>
    <property type="match status" value="1"/>
</dbReference>
<gene>
    <name evidence="5" type="ORF">SETTUDRAFT_179899</name>
</gene>
<dbReference type="PANTHER" id="PTHR13326">
    <property type="entry name" value="TRNA PSEUDOURIDINE SYNTHASE D"/>
    <property type="match status" value="1"/>
</dbReference>
<reference evidence="5 6" key="2">
    <citation type="journal article" date="2013" name="PLoS Genet.">
        <title>Comparative genome structure, secondary metabolite, and effector coding capacity across Cochliobolus pathogens.</title>
        <authorList>
            <person name="Condon B.J."/>
            <person name="Leng Y."/>
            <person name="Wu D."/>
            <person name="Bushley K.E."/>
            <person name="Ohm R.A."/>
            <person name="Otillar R."/>
            <person name="Martin J."/>
            <person name="Schackwitz W."/>
            <person name="Grimwood J."/>
            <person name="MohdZainudin N."/>
            <person name="Xue C."/>
            <person name="Wang R."/>
            <person name="Manning V.A."/>
            <person name="Dhillon B."/>
            <person name="Tu Z.J."/>
            <person name="Steffenson B.J."/>
            <person name="Salamov A."/>
            <person name="Sun H."/>
            <person name="Lowry S."/>
            <person name="LaButti K."/>
            <person name="Han J."/>
            <person name="Copeland A."/>
            <person name="Lindquist E."/>
            <person name="Barry K."/>
            <person name="Schmutz J."/>
            <person name="Baker S.E."/>
            <person name="Ciuffetti L.M."/>
            <person name="Grigoriev I.V."/>
            <person name="Zhong S."/>
            <person name="Turgeon B.G."/>
        </authorList>
    </citation>
    <scope>NUCLEOTIDE SEQUENCE [LARGE SCALE GENOMIC DNA]</scope>
    <source>
        <strain evidence="6">28A</strain>
    </source>
</reference>
<keyword evidence="6" id="KW-1185">Reference proteome</keyword>
<evidence type="ECO:0000256" key="1">
    <source>
        <dbReference type="ARBA" id="ARBA00007953"/>
    </source>
</evidence>
<dbReference type="STRING" id="671987.R0IKT1"/>
<dbReference type="SUPFAM" id="SSF55120">
    <property type="entry name" value="Pseudouridine synthase"/>
    <property type="match status" value="1"/>
</dbReference>
<dbReference type="PROSITE" id="PS50984">
    <property type="entry name" value="TRUD"/>
    <property type="match status" value="1"/>
</dbReference>
<comment type="similarity">
    <text evidence="1">Belongs to the pseudouridine synthase TruD family.</text>
</comment>
<accession>R0IKT1</accession>
<evidence type="ECO:0000259" key="4">
    <source>
        <dbReference type="PROSITE" id="PS50984"/>
    </source>
</evidence>
<feature type="domain" description="TRUD" evidence="4">
    <location>
        <begin position="428"/>
        <end position="711"/>
    </location>
</feature>
<dbReference type="Proteomes" id="UP000016935">
    <property type="component" value="Unassembled WGS sequence"/>
</dbReference>
<feature type="region of interest" description="Disordered" evidence="3">
    <location>
        <begin position="1"/>
        <end position="40"/>
    </location>
</feature>
<dbReference type="InterPro" id="IPR001656">
    <property type="entry name" value="PsdUridine_synth_TruD"/>
</dbReference>
<dbReference type="HOGENOM" id="CLU_005281_0_0_1"/>
<sequence>MSNPPEDAARPAKRARLDDDSAPAFSPSTSTGTPAAAEKPISTATAAIDADLEREVRAGITEYVCPDNLGFTGVLKQRYTDFLVNEIGLDGRVLHLTSTEVETKKNQKPVESVNATRILEEANSVETSAKDDKADAVMQDGGVDEVTLPVPAPVPAEAKETEINGEEILCQVKATKQEPGEALADADRETLHSIFGRETTDAIVKLVQQIRKSESKKAKDFKAVISPPITDKEMRTQAHQSLRRMFPNLLESAMENDQTIRIKAAPPAQRKNKKAKSSGRDREDQGRRRGGLDWEELGGEYLHFNLYKENKDTMEVVGFLGSKLNCGARGFGFAGTKDRRACTVQRVCVKRQTAQRIQSFNKVLFNAAVGDFEHSHHELKLGDLVGNEFTITLRDCHFQSEQSLDFEQRLKLANDVVGKAITDFSERGFINYYGLQRFGSFAASTDAIGRKMLQDDLKGAVEDLLAYSDVALAAADGTSTDPSIQVSQDDRNRAKALHIWKTKGSGSEALDLLPRKFTAERNIIQHLSSRNSKTGRHDRKTDWQGALMTIPRTLRLMYVHAYQSLVWNTVAGKRWATYGAQVVEGDLVLVHEHRDKETSSTTCAPADSTLDQDGETIINPLGSENAHASSAANFERARALSAEEAASGAYTIWDIVLPQPGFDVEYPRNTIGAFYESFMASETGGGLDPHNMRRSWREISLSGGYRKVLARPLQPVTYQVHGYERVDKQFVETDLQRLRHAAAAAAAAKDNNNNNNNNHTEDMGNDNNNNNDDDDDDDTQGVAEKKIAIVLSLQLASSQYATMALRELMKAGGVKAFKPEFMGGR</sequence>
<dbReference type="GO" id="GO:0005634">
    <property type="term" value="C:nucleus"/>
    <property type="evidence" value="ECO:0007669"/>
    <property type="project" value="TreeGrafter"/>
</dbReference>
<feature type="compositionally biased region" description="Low complexity" evidence="3">
    <location>
        <begin position="744"/>
        <end position="758"/>
    </location>
</feature>
<dbReference type="GeneID" id="19401719"/>
<name>R0IKT1_EXST2</name>
<dbReference type="PANTHER" id="PTHR13326:SF21">
    <property type="entry name" value="PSEUDOURIDYLATE SYNTHASE PUS7L"/>
    <property type="match status" value="1"/>
</dbReference>
<dbReference type="Pfam" id="PF01142">
    <property type="entry name" value="TruD"/>
    <property type="match status" value="1"/>
</dbReference>
<dbReference type="Gene3D" id="3.30.2350.20">
    <property type="entry name" value="TruD, catalytic domain"/>
    <property type="match status" value="2"/>
</dbReference>
<evidence type="ECO:0000313" key="5">
    <source>
        <dbReference type="EMBL" id="EOA85471.1"/>
    </source>
</evidence>